<dbReference type="PANTHER" id="PTHR47165:SF4">
    <property type="entry name" value="OS03G0429900 PROTEIN"/>
    <property type="match status" value="1"/>
</dbReference>
<dbReference type="InterPro" id="IPR012340">
    <property type="entry name" value="NA-bd_OB-fold"/>
</dbReference>
<dbReference type="Gene3D" id="2.40.50.140">
    <property type="entry name" value="Nucleic acid-binding proteins"/>
    <property type="match status" value="2"/>
</dbReference>
<dbReference type="KEGG" id="nta:107824817"/>
<evidence type="ECO:0000313" key="2">
    <source>
        <dbReference type="RefSeq" id="XP_016507110.1"/>
    </source>
</evidence>
<dbReference type="RefSeq" id="XP_016507110.1">
    <property type="nucleotide sequence ID" value="XM_016651624.1"/>
</dbReference>
<reference evidence="2" key="1">
    <citation type="submission" date="2025-08" db="UniProtKB">
        <authorList>
            <consortium name="RefSeq"/>
        </authorList>
    </citation>
    <scope>IDENTIFICATION</scope>
</reference>
<dbReference type="AlphaFoldDB" id="A0A1S4D0Z1"/>
<dbReference type="OrthoDB" id="1223762at2759"/>
<protein>
    <recommendedName>
        <fullName evidence="1">Replication protein A 70 kDa DNA-binding subunit B/D first OB fold domain-containing protein</fullName>
    </recommendedName>
</protein>
<dbReference type="PANTHER" id="PTHR47165">
    <property type="entry name" value="OS03G0429900 PROTEIN"/>
    <property type="match status" value="1"/>
</dbReference>
<dbReference type="Pfam" id="PF02721">
    <property type="entry name" value="DUF223"/>
    <property type="match status" value="1"/>
</dbReference>
<proteinExistence type="predicted"/>
<dbReference type="STRING" id="4097.A0A1S4D0Z1"/>
<feature type="domain" description="Replication protein A 70 kDa DNA-binding subunit B/D first OB fold" evidence="1">
    <location>
        <begin position="62"/>
        <end position="118"/>
    </location>
</feature>
<accession>A0A1S4D0Z1</accession>
<name>A0A1S4D0Z1_TOBAC</name>
<sequence>MARRAADAVFGLEVKGPQMRSFFRRCGTTPAVENSRSGKRLWSFVHRFESSEERGMPVMDLRSEGDRIHATIGRAVLRIFKIKIHEMKLYVMKNFMVGPNNLKIKTNKHKLKLAFSHRASADEISDPRFSLNIFNFKPYEHPTNQLEVDENELFDVIGEVIGHGTVELYNQGGKTSTFMNLELEDHERNNISAALWGEFVDEILPHLDGSPNQPVIVVIQLIKAHIKQIV</sequence>
<dbReference type="InterPro" id="IPR003871">
    <property type="entry name" value="RFA1B/D_OB_1st"/>
</dbReference>
<evidence type="ECO:0000259" key="1">
    <source>
        <dbReference type="Pfam" id="PF02721"/>
    </source>
</evidence>
<dbReference type="SUPFAM" id="SSF50249">
    <property type="entry name" value="Nucleic acid-binding proteins"/>
    <property type="match status" value="1"/>
</dbReference>
<organism evidence="2">
    <name type="scientific">Nicotiana tabacum</name>
    <name type="common">Common tobacco</name>
    <dbReference type="NCBI Taxonomy" id="4097"/>
    <lineage>
        <taxon>Eukaryota</taxon>
        <taxon>Viridiplantae</taxon>
        <taxon>Streptophyta</taxon>
        <taxon>Embryophyta</taxon>
        <taxon>Tracheophyta</taxon>
        <taxon>Spermatophyta</taxon>
        <taxon>Magnoliopsida</taxon>
        <taxon>eudicotyledons</taxon>
        <taxon>Gunneridae</taxon>
        <taxon>Pentapetalae</taxon>
        <taxon>asterids</taxon>
        <taxon>lamiids</taxon>
        <taxon>Solanales</taxon>
        <taxon>Solanaceae</taxon>
        <taxon>Nicotianoideae</taxon>
        <taxon>Nicotianeae</taxon>
        <taxon>Nicotiana</taxon>
    </lineage>
</organism>
<gene>
    <name evidence="2" type="primary">LOC107824817</name>
</gene>
<dbReference type="PaxDb" id="4097-A0A1S4D0Z1"/>